<evidence type="ECO:0000313" key="9">
    <source>
        <dbReference type="Proteomes" id="UP000186002"/>
    </source>
</evidence>
<dbReference type="PROSITE" id="PS01124">
    <property type="entry name" value="HTH_ARAC_FAMILY_2"/>
    <property type="match status" value="1"/>
</dbReference>
<keyword evidence="1" id="KW-0678">Repressor</keyword>
<dbReference type="PANTHER" id="PTHR11019:SF159">
    <property type="entry name" value="TRANSCRIPTIONAL REGULATOR-RELATED"/>
    <property type="match status" value="1"/>
</dbReference>
<dbReference type="PRINTS" id="PR00032">
    <property type="entry name" value="HTHARAC"/>
</dbReference>
<dbReference type="InterPro" id="IPR011051">
    <property type="entry name" value="RmlC_Cupin_sf"/>
</dbReference>
<dbReference type="EMBL" id="FRBW01000001">
    <property type="protein sequence ID" value="SHL48077.1"/>
    <property type="molecule type" value="Genomic_DNA"/>
</dbReference>
<name>A0A1M7AZL3_9HYPH</name>
<dbReference type="FunFam" id="1.10.10.60:FF:000132">
    <property type="entry name" value="AraC family transcriptional regulator"/>
    <property type="match status" value="1"/>
</dbReference>
<dbReference type="Gene3D" id="1.10.10.60">
    <property type="entry name" value="Homeodomain-like"/>
    <property type="match status" value="2"/>
</dbReference>
<dbReference type="InterPro" id="IPR014710">
    <property type="entry name" value="RmlC-like_jellyroll"/>
</dbReference>
<dbReference type="Pfam" id="PF02311">
    <property type="entry name" value="AraC_binding"/>
    <property type="match status" value="1"/>
</dbReference>
<dbReference type="InterPro" id="IPR018060">
    <property type="entry name" value="HTH_AraC"/>
</dbReference>
<dbReference type="PANTHER" id="PTHR11019">
    <property type="entry name" value="HTH-TYPE TRANSCRIPTIONAL REGULATOR NIMR"/>
    <property type="match status" value="1"/>
</dbReference>
<gene>
    <name evidence="8" type="ORF">SAMN05444272_0683</name>
</gene>
<keyword evidence="2" id="KW-0805">Transcription regulation</keyword>
<accession>A0A1M7AZL3</accession>
<feature type="region of interest" description="Disordered" evidence="6">
    <location>
        <begin position="1"/>
        <end position="27"/>
    </location>
</feature>
<dbReference type="Proteomes" id="UP000186002">
    <property type="component" value="Unassembled WGS sequence"/>
</dbReference>
<dbReference type="SUPFAM" id="SSF51182">
    <property type="entry name" value="RmlC-like cupins"/>
    <property type="match status" value="1"/>
</dbReference>
<evidence type="ECO:0000256" key="6">
    <source>
        <dbReference type="SAM" id="MobiDB-lite"/>
    </source>
</evidence>
<dbReference type="OrthoDB" id="9804543at2"/>
<keyword evidence="3 8" id="KW-0238">DNA-binding</keyword>
<dbReference type="InterPro" id="IPR003313">
    <property type="entry name" value="AraC-bd"/>
</dbReference>
<feature type="domain" description="HTH araC/xylS-type" evidence="7">
    <location>
        <begin position="185"/>
        <end position="284"/>
    </location>
</feature>
<sequence>MGSEPKAADSVWSRVGERDKGQDPSFPVLESHDQIVERLDRLEGPVIAKASDYVDGHVVPPHSHSRAQLIYAHAGVVTVSTELGRWMVPPGHALWVPAGVVHSVTAIGAVRMRSIYVMPGAVADLPEACRAVGLTDLMRSLILEAVKLPLGERLPARAALILALIQEEIPNLPERPLGLPMPATARLATLCRGFVEDPSLGAAIDDWADRAGMSRRSFTRLFRSETGLSLSAWRQQACIFAALPRLAGGEAVTNVALDLGYESAAAFSTMFKRMTGLVPSRYLD</sequence>
<keyword evidence="4" id="KW-0010">Activator</keyword>
<dbReference type="Pfam" id="PF12833">
    <property type="entry name" value="HTH_18"/>
    <property type="match status" value="1"/>
</dbReference>
<protein>
    <submittedName>
        <fullName evidence="8">AraC-type DNA-binding protein</fullName>
    </submittedName>
</protein>
<dbReference type="AlphaFoldDB" id="A0A1M7AZL3"/>
<reference evidence="8 9" key="1">
    <citation type="submission" date="2016-11" db="EMBL/GenBank/DDBJ databases">
        <authorList>
            <person name="Jaros S."/>
            <person name="Januszkiewicz K."/>
            <person name="Wedrychowicz H."/>
        </authorList>
    </citation>
    <scope>NUCLEOTIDE SEQUENCE [LARGE SCALE GENOMIC DNA]</scope>
    <source>
        <strain evidence="8 9">DSM 22153</strain>
    </source>
</reference>
<dbReference type="SUPFAM" id="SSF46689">
    <property type="entry name" value="Homeodomain-like"/>
    <property type="match status" value="1"/>
</dbReference>
<dbReference type="InterPro" id="IPR009057">
    <property type="entry name" value="Homeodomain-like_sf"/>
</dbReference>
<proteinExistence type="predicted"/>
<dbReference type="Gene3D" id="2.60.120.10">
    <property type="entry name" value="Jelly Rolls"/>
    <property type="match status" value="1"/>
</dbReference>
<evidence type="ECO:0000313" key="8">
    <source>
        <dbReference type="EMBL" id="SHL48077.1"/>
    </source>
</evidence>
<evidence type="ECO:0000256" key="3">
    <source>
        <dbReference type="ARBA" id="ARBA00023125"/>
    </source>
</evidence>
<dbReference type="GO" id="GO:0003700">
    <property type="term" value="F:DNA-binding transcription factor activity"/>
    <property type="evidence" value="ECO:0007669"/>
    <property type="project" value="InterPro"/>
</dbReference>
<keyword evidence="5" id="KW-0804">Transcription</keyword>
<evidence type="ECO:0000256" key="5">
    <source>
        <dbReference type="ARBA" id="ARBA00023163"/>
    </source>
</evidence>
<dbReference type="InterPro" id="IPR020449">
    <property type="entry name" value="Tscrpt_reg_AraC-type_HTH"/>
</dbReference>
<evidence type="ECO:0000256" key="4">
    <source>
        <dbReference type="ARBA" id="ARBA00023159"/>
    </source>
</evidence>
<keyword evidence="9" id="KW-1185">Reference proteome</keyword>
<dbReference type="CDD" id="cd06124">
    <property type="entry name" value="cupin_NimR-like_N"/>
    <property type="match status" value="1"/>
</dbReference>
<dbReference type="SMART" id="SM00342">
    <property type="entry name" value="HTH_ARAC"/>
    <property type="match status" value="1"/>
</dbReference>
<evidence type="ECO:0000259" key="7">
    <source>
        <dbReference type="PROSITE" id="PS01124"/>
    </source>
</evidence>
<evidence type="ECO:0000256" key="2">
    <source>
        <dbReference type="ARBA" id="ARBA00023015"/>
    </source>
</evidence>
<evidence type="ECO:0000256" key="1">
    <source>
        <dbReference type="ARBA" id="ARBA00022491"/>
    </source>
</evidence>
<dbReference type="STRING" id="735517.SAMN05444272_0683"/>
<dbReference type="GO" id="GO:0043565">
    <property type="term" value="F:sequence-specific DNA binding"/>
    <property type="evidence" value="ECO:0007669"/>
    <property type="project" value="InterPro"/>
</dbReference>
<organism evidence="8 9">
    <name type="scientific">Roseibium suaedae</name>
    <dbReference type="NCBI Taxonomy" id="735517"/>
    <lineage>
        <taxon>Bacteria</taxon>
        <taxon>Pseudomonadati</taxon>
        <taxon>Pseudomonadota</taxon>
        <taxon>Alphaproteobacteria</taxon>
        <taxon>Hyphomicrobiales</taxon>
        <taxon>Stappiaceae</taxon>
        <taxon>Roseibium</taxon>
    </lineage>
</organism>